<dbReference type="NCBIfam" id="NF005413">
    <property type="entry name" value="PRK06986.1"/>
    <property type="match status" value="1"/>
</dbReference>
<dbReference type="PROSITE" id="PS00716">
    <property type="entry name" value="SIGMA70_2"/>
    <property type="match status" value="1"/>
</dbReference>
<dbReference type="Proteomes" id="UP000239833">
    <property type="component" value="Chromosome"/>
</dbReference>
<dbReference type="STRING" id="147375.BXP28_03690"/>
<dbReference type="AlphaFoldDB" id="A0A2L1U1P2"/>
<dbReference type="InterPro" id="IPR014284">
    <property type="entry name" value="RNA_pol_sigma-70_dom"/>
</dbReference>
<dbReference type="Gene3D" id="1.10.1740.10">
    <property type="match status" value="1"/>
</dbReference>
<evidence type="ECO:0000313" key="7">
    <source>
        <dbReference type="Proteomes" id="UP000239833"/>
    </source>
</evidence>
<keyword evidence="2" id="KW-0731">Sigma factor</keyword>
<dbReference type="CDD" id="cd06171">
    <property type="entry name" value="Sigma70_r4"/>
    <property type="match status" value="1"/>
</dbReference>
<sequence length="264" mass="30646">MLMIQEKQSRLAHEELWKAWKEAGCLEAKQSLLEEYLPLVDYVSSRMSNGLPRNVAKEDLASFGVLGLMDAVEKFDHTRGLQFETYASWRIRGAVIDGLRQGDWVPRSLREKAKKIEDAYQKLEQHYLRTVTDAEISEYLGVEEEEFRQMLQEINVTSICSVDDPIKEEESETRLSLLIDEKAKNPEYKVNEFYLKETLARAIEKLTEKEKIVVSLFYFEELSLSEIAEVMSLSPSRISQLHSKAILRLRGTLNKYKIQLFQDS</sequence>
<dbReference type="EMBL" id="CP019655">
    <property type="protein sequence ID" value="AVF26853.1"/>
    <property type="molecule type" value="Genomic_DNA"/>
</dbReference>
<evidence type="ECO:0000313" key="6">
    <source>
        <dbReference type="EMBL" id="AVF26853.1"/>
    </source>
</evidence>
<accession>A0A2L1U1P2</accession>
<dbReference type="InterPro" id="IPR007630">
    <property type="entry name" value="RNA_pol_sigma70_r4"/>
</dbReference>
<dbReference type="InterPro" id="IPR013324">
    <property type="entry name" value="RNA_pol_sigma_r3/r4-like"/>
</dbReference>
<dbReference type="SUPFAM" id="SSF88659">
    <property type="entry name" value="Sigma3 and sigma4 domains of RNA polymerase sigma factors"/>
    <property type="match status" value="2"/>
</dbReference>
<gene>
    <name evidence="6" type="ORF">ERICIII_02717</name>
</gene>
<evidence type="ECO:0000256" key="1">
    <source>
        <dbReference type="ARBA" id="ARBA00023015"/>
    </source>
</evidence>
<feature type="domain" description="RNA polymerase sigma-70" evidence="5">
    <location>
        <begin position="223"/>
        <end position="249"/>
    </location>
</feature>
<dbReference type="InterPro" id="IPR007624">
    <property type="entry name" value="RNA_pol_sigma70_r3"/>
</dbReference>
<dbReference type="NCBIfam" id="TIGR02937">
    <property type="entry name" value="sigma70-ECF"/>
    <property type="match status" value="1"/>
</dbReference>
<dbReference type="PANTHER" id="PTHR30385">
    <property type="entry name" value="SIGMA FACTOR F FLAGELLAR"/>
    <property type="match status" value="1"/>
</dbReference>
<evidence type="ECO:0000256" key="2">
    <source>
        <dbReference type="ARBA" id="ARBA00023082"/>
    </source>
</evidence>
<organism evidence="6 7">
    <name type="scientific">Paenibacillus larvae subsp. larvae</name>
    <dbReference type="NCBI Taxonomy" id="147375"/>
    <lineage>
        <taxon>Bacteria</taxon>
        <taxon>Bacillati</taxon>
        <taxon>Bacillota</taxon>
        <taxon>Bacilli</taxon>
        <taxon>Bacillales</taxon>
        <taxon>Paenibacillaceae</taxon>
        <taxon>Paenibacillus</taxon>
    </lineage>
</organism>
<dbReference type="GO" id="GO:0003899">
    <property type="term" value="F:DNA-directed RNA polymerase activity"/>
    <property type="evidence" value="ECO:0007669"/>
    <property type="project" value="InterPro"/>
</dbReference>
<keyword evidence="4" id="KW-0804">Transcription</keyword>
<reference evidence="7" key="1">
    <citation type="submission" date="2017-02" db="EMBL/GenBank/DDBJ databases">
        <title>Delineation of Paenibacillus larvae strains originating from foulbrood outbreaks.</title>
        <authorList>
            <person name="Beims H."/>
            <person name="Bunk B."/>
            <person name="Sproeer C."/>
            <person name="Mohr K.I."/>
            <person name="Pradella S."/>
            <person name="Guenther G."/>
            <person name="Rohde M."/>
            <person name="von der Ohe W."/>
            <person name="Steinert M."/>
        </authorList>
    </citation>
    <scope>NUCLEOTIDE SEQUENCE [LARGE SCALE GENOMIC DNA]</scope>
    <source>
        <strain evidence="7">Eric_III</strain>
    </source>
</reference>
<protein>
    <submittedName>
        <fullName evidence="6">RNA polymerase sigma factor</fullName>
    </submittedName>
</protein>
<dbReference type="GO" id="GO:0003677">
    <property type="term" value="F:DNA binding"/>
    <property type="evidence" value="ECO:0007669"/>
    <property type="project" value="UniProtKB-KW"/>
</dbReference>
<dbReference type="GO" id="GO:0016987">
    <property type="term" value="F:sigma factor activity"/>
    <property type="evidence" value="ECO:0007669"/>
    <property type="project" value="UniProtKB-KW"/>
</dbReference>
<proteinExistence type="predicted"/>
<keyword evidence="1" id="KW-0805">Transcription regulation</keyword>
<dbReference type="InterPro" id="IPR012845">
    <property type="entry name" value="RNA_pol_sigma_FliA_WhiG"/>
</dbReference>
<evidence type="ECO:0000256" key="3">
    <source>
        <dbReference type="ARBA" id="ARBA00023125"/>
    </source>
</evidence>
<dbReference type="Pfam" id="PF04545">
    <property type="entry name" value="Sigma70_r4"/>
    <property type="match status" value="1"/>
</dbReference>
<dbReference type="InterPro" id="IPR013325">
    <property type="entry name" value="RNA_pol_sigma_r2"/>
</dbReference>
<dbReference type="Pfam" id="PF04542">
    <property type="entry name" value="Sigma70_r2"/>
    <property type="match status" value="1"/>
</dbReference>
<dbReference type="Pfam" id="PF04539">
    <property type="entry name" value="Sigma70_r3"/>
    <property type="match status" value="1"/>
</dbReference>
<dbReference type="PRINTS" id="PR00046">
    <property type="entry name" value="SIGMA70FCT"/>
</dbReference>
<dbReference type="NCBIfam" id="TIGR02479">
    <property type="entry name" value="FliA_WhiG"/>
    <property type="match status" value="1"/>
</dbReference>
<dbReference type="SUPFAM" id="SSF88946">
    <property type="entry name" value="Sigma2 domain of RNA polymerase sigma factors"/>
    <property type="match status" value="1"/>
</dbReference>
<keyword evidence="3" id="KW-0238">DNA-binding</keyword>
<dbReference type="Gene3D" id="1.20.140.160">
    <property type="match status" value="1"/>
</dbReference>
<dbReference type="InterPro" id="IPR000943">
    <property type="entry name" value="RNA_pol_sigma70"/>
</dbReference>
<name>A0A2L1U1P2_9BACL</name>
<dbReference type="PANTHER" id="PTHR30385:SF7">
    <property type="entry name" value="RNA POLYMERASE SIGMA FACTOR FLIA"/>
    <property type="match status" value="1"/>
</dbReference>
<dbReference type="PIRSF" id="PIRSF000770">
    <property type="entry name" value="RNA_pol_sigma-SigE/K"/>
    <property type="match status" value="1"/>
</dbReference>
<evidence type="ECO:0000256" key="4">
    <source>
        <dbReference type="ARBA" id="ARBA00023163"/>
    </source>
</evidence>
<dbReference type="GO" id="GO:0006352">
    <property type="term" value="P:DNA-templated transcription initiation"/>
    <property type="evidence" value="ECO:0007669"/>
    <property type="project" value="InterPro"/>
</dbReference>
<dbReference type="InterPro" id="IPR007627">
    <property type="entry name" value="RNA_pol_sigma70_r2"/>
</dbReference>
<evidence type="ECO:0000259" key="5">
    <source>
        <dbReference type="PROSITE" id="PS00716"/>
    </source>
</evidence>